<organism evidence="1 2">
    <name type="scientific">Halobaculum saliterrae</name>
    <dbReference type="NCBI Taxonomy" id="2073113"/>
    <lineage>
        <taxon>Archaea</taxon>
        <taxon>Methanobacteriati</taxon>
        <taxon>Methanobacteriota</taxon>
        <taxon>Stenosarchaea group</taxon>
        <taxon>Halobacteria</taxon>
        <taxon>Halobacteriales</taxon>
        <taxon>Haloferacaceae</taxon>
        <taxon>Halobaculum</taxon>
    </lineage>
</organism>
<proteinExistence type="predicted"/>
<sequence length="107" mass="12471">MADDYSDEEPLAAWEAAFLPNWKWEAYDKTEDDLYFGRVKSPNTFDQWEYGYFTKDQLKQAGAYRVDDEFDDDPDGELFPDGGYQVSQLYETELNALLENDERGDGL</sequence>
<keyword evidence="2" id="KW-1185">Reference proteome</keyword>
<name>A0A6B0STV2_9EURY</name>
<dbReference type="EMBL" id="WUUS01000001">
    <property type="protein sequence ID" value="MXR40073.1"/>
    <property type="molecule type" value="Genomic_DNA"/>
</dbReference>
<evidence type="ECO:0000313" key="2">
    <source>
        <dbReference type="Proteomes" id="UP000437065"/>
    </source>
</evidence>
<accession>A0A6B0STV2</accession>
<dbReference type="OrthoDB" id="275298at2157"/>
<comment type="caution">
    <text evidence="1">The sequence shown here is derived from an EMBL/GenBank/DDBJ whole genome shotgun (WGS) entry which is preliminary data.</text>
</comment>
<dbReference type="AlphaFoldDB" id="A0A6B0STV2"/>
<reference evidence="1 2" key="1">
    <citation type="submission" date="2019-12" db="EMBL/GenBank/DDBJ databases">
        <title>Isolation and characterization of three novel carbon monoxide-oxidizing members of Halobacteria from salione crusts and soils.</title>
        <authorList>
            <person name="Myers M.R."/>
            <person name="King G.M."/>
        </authorList>
    </citation>
    <scope>NUCLEOTIDE SEQUENCE [LARGE SCALE GENOMIC DNA]</scope>
    <source>
        <strain evidence="1 2">WSA2</strain>
    </source>
</reference>
<dbReference type="Proteomes" id="UP000437065">
    <property type="component" value="Unassembled WGS sequence"/>
</dbReference>
<evidence type="ECO:0000313" key="1">
    <source>
        <dbReference type="EMBL" id="MXR40073.1"/>
    </source>
</evidence>
<dbReference type="RefSeq" id="WP_159662766.1">
    <property type="nucleotide sequence ID" value="NZ_WUUS01000001.1"/>
</dbReference>
<gene>
    <name evidence="1" type="ORF">GRX01_01690</name>
</gene>
<protein>
    <submittedName>
        <fullName evidence="1">Uncharacterized protein</fullName>
    </submittedName>
</protein>